<dbReference type="PANTHER" id="PTHR46124">
    <property type="entry name" value="D-AMINOACYL-TRNA DEACYLASE"/>
    <property type="match status" value="1"/>
</dbReference>
<dbReference type="Gene3D" id="3.20.20.140">
    <property type="entry name" value="Metal-dependent hydrolases"/>
    <property type="match status" value="1"/>
</dbReference>
<dbReference type="PROSITE" id="PS01091">
    <property type="entry name" value="TATD_3"/>
    <property type="match status" value="1"/>
</dbReference>
<keyword evidence="3" id="KW-0378">Hydrolase</keyword>
<dbReference type="PIRSF" id="PIRSF005902">
    <property type="entry name" value="DNase_TatD"/>
    <property type="match status" value="1"/>
</dbReference>
<feature type="binding site" evidence="4">
    <location>
        <position position="12"/>
    </location>
    <ligand>
        <name>a divalent metal cation</name>
        <dbReference type="ChEBI" id="CHEBI:60240"/>
        <label>1</label>
    </ligand>
</feature>
<feature type="binding site" evidence="4">
    <location>
        <position position="156"/>
    </location>
    <ligand>
        <name>a divalent metal cation</name>
        <dbReference type="ChEBI" id="CHEBI:60240"/>
        <label>2</label>
    </ligand>
</feature>
<dbReference type="FunFam" id="3.20.20.140:FF:000005">
    <property type="entry name" value="TatD family hydrolase"/>
    <property type="match status" value="1"/>
</dbReference>
<dbReference type="Proteomes" id="UP000199445">
    <property type="component" value="Unassembled WGS sequence"/>
</dbReference>
<protein>
    <submittedName>
        <fullName evidence="5">TatD DNase family protein</fullName>
    </submittedName>
</protein>
<dbReference type="InterPro" id="IPR032466">
    <property type="entry name" value="Metal_Hydrolase"/>
</dbReference>
<reference evidence="5 6" key="1">
    <citation type="submission" date="2016-10" db="EMBL/GenBank/DDBJ databases">
        <authorList>
            <person name="de Groot N.N."/>
        </authorList>
    </citation>
    <scope>NUCLEOTIDE SEQUENCE [LARGE SCALE GENOMIC DNA]</scope>
    <source>
        <strain evidence="5 6">IBRC-M 10445</strain>
    </source>
</reference>
<organism evidence="5 6">
    <name type="scientific">Marinobacter persicus</name>
    <dbReference type="NCBI Taxonomy" id="930118"/>
    <lineage>
        <taxon>Bacteria</taxon>
        <taxon>Pseudomonadati</taxon>
        <taxon>Pseudomonadota</taxon>
        <taxon>Gammaproteobacteria</taxon>
        <taxon>Pseudomonadales</taxon>
        <taxon>Marinobacteraceae</taxon>
        <taxon>Marinobacter</taxon>
    </lineage>
</organism>
<dbReference type="InterPro" id="IPR001130">
    <property type="entry name" value="TatD-like"/>
</dbReference>
<comment type="similarity">
    <text evidence="1">Belongs to the metallo-dependent hydrolases superfamily. TatD-type hydrolase family.</text>
</comment>
<dbReference type="Pfam" id="PF01026">
    <property type="entry name" value="TatD_DNase"/>
    <property type="match status" value="1"/>
</dbReference>
<sequence length="269" mass="29245">MPAPVLFDSHCHFDFPRFDGVREQEWLRARSSGVRGLVIPGVRRPDWPRVQSVAQPDRGIWYCLGIHPWFIDQHGSADLDALERTLAEKPAGCLGVGECGLDRLHGDLGEQEAWFGAQIDIAHRYRFPLIIHSVKTHDEVHKILRAKRWQGQALVHGFSGSYQQAKKLVDLGCFIGVGGVVTHPRAGKTRDAIARLPLDSLVLETDAPDMAPAGVAKGRNSPACLPAIFQALVDLTGQPPEALAPRLLANAARLYGMDSGALAPGPVGD</sequence>
<dbReference type="InterPro" id="IPR018228">
    <property type="entry name" value="DNase_TatD-rel_CS"/>
</dbReference>
<evidence type="ECO:0000256" key="3">
    <source>
        <dbReference type="ARBA" id="ARBA00022801"/>
    </source>
</evidence>
<dbReference type="OrthoDB" id="9810005at2"/>
<feature type="binding site" evidence="4">
    <location>
        <position position="10"/>
    </location>
    <ligand>
        <name>a divalent metal cation</name>
        <dbReference type="ChEBI" id="CHEBI:60240"/>
        <label>1</label>
    </ligand>
</feature>
<dbReference type="PROSITE" id="PS01137">
    <property type="entry name" value="TATD_1"/>
    <property type="match status" value="1"/>
</dbReference>
<keyword evidence="6" id="KW-1185">Reference proteome</keyword>
<feature type="binding site" evidence="4">
    <location>
        <position position="206"/>
    </location>
    <ligand>
        <name>a divalent metal cation</name>
        <dbReference type="ChEBI" id="CHEBI:60240"/>
        <label>1</label>
    </ligand>
</feature>
<evidence type="ECO:0000256" key="2">
    <source>
        <dbReference type="ARBA" id="ARBA00022723"/>
    </source>
</evidence>
<dbReference type="SUPFAM" id="SSF51556">
    <property type="entry name" value="Metallo-dependent hydrolases"/>
    <property type="match status" value="1"/>
</dbReference>
<dbReference type="EMBL" id="FOSC01000006">
    <property type="protein sequence ID" value="SFJ85099.1"/>
    <property type="molecule type" value="Genomic_DNA"/>
</dbReference>
<dbReference type="GO" id="GO:0005829">
    <property type="term" value="C:cytosol"/>
    <property type="evidence" value="ECO:0007669"/>
    <property type="project" value="TreeGrafter"/>
</dbReference>
<accession>A0A1I3UQV0</accession>
<keyword evidence="2 4" id="KW-0479">Metal-binding</keyword>
<dbReference type="GO" id="GO:0046872">
    <property type="term" value="F:metal ion binding"/>
    <property type="evidence" value="ECO:0007669"/>
    <property type="project" value="UniProtKB-KW"/>
</dbReference>
<evidence type="ECO:0000313" key="5">
    <source>
        <dbReference type="EMBL" id="SFJ85099.1"/>
    </source>
</evidence>
<proteinExistence type="inferred from homology"/>
<dbReference type="CDD" id="cd01310">
    <property type="entry name" value="TatD_DNAse"/>
    <property type="match status" value="1"/>
</dbReference>
<dbReference type="AlphaFoldDB" id="A0A1I3UQV0"/>
<dbReference type="PANTHER" id="PTHR46124:SF3">
    <property type="entry name" value="HYDROLASE"/>
    <property type="match status" value="1"/>
</dbReference>
<feature type="binding site" evidence="4">
    <location>
        <position position="132"/>
    </location>
    <ligand>
        <name>a divalent metal cation</name>
        <dbReference type="ChEBI" id="CHEBI:60240"/>
        <label>2</label>
    </ligand>
</feature>
<gene>
    <name evidence="5" type="ORF">SAMN05216429_106224</name>
</gene>
<dbReference type="RefSeq" id="WP_091704375.1">
    <property type="nucleotide sequence ID" value="NZ_BMYN01000012.1"/>
</dbReference>
<dbReference type="GO" id="GO:0016788">
    <property type="term" value="F:hydrolase activity, acting on ester bonds"/>
    <property type="evidence" value="ECO:0007669"/>
    <property type="project" value="InterPro"/>
</dbReference>
<name>A0A1I3UQV0_9GAMM</name>
<evidence type="ECO:0000256" key="1">
    <source>
        <dbReference type="ARBA" id="ARBA00009275"/>
    </source>
</evidence>
<feature type="binding site" evidence="4">
    <location>
        <position position="98"/>
    </location>
    <ligand>
        <name>a divalent metal cation</name>
        <dbReference type="ChEBI" id="CHEBI:60240"/>
        <label>1</label>
    </ligand>
</feature>
<evidence type="ECO:0000313" key="6">
    <source>
        <dbReference type="Proteomes" id="UP000199445"/>
    </source>
</evidence>
<evidence type="ECO:0000256" key="4">
    <source>
        <dbReference type="PIRSR" id="PIRSR005902-1"/>
    </source>
</evidence>